<comment type="caution">
    <text evidence="3">The sequence shown here is derived from an EMBL/GenBank/DDBJ whole genome shotgun (WGS) entry which is preliminary data.</text>
</comment>
<evidence type="ECO:0000313" key="4">
    <source>
        <dbReference type="Proteomes" id="UP000293360"/>
    </source>
</evidence>
<evidence type="ECO:0000259" key="2">
    <source>
        <dbReference type="Pfam" id="PF22942"/>
    </source>
</evidence>
<dbReference type="STRING" id="155417.A0A4Q4TIF0"/>
<keyword evidence="4" id="KW-1185">Reference proteome</keyword>
<dbReference type="Pfam" id="PF22942">
    <property type="entry name" value="DUF7025"/>
    <property type="match status" value="1"/>
</dbReference>
<feature type="region of interest" description="Disordered" evidence="1">
    <location>
        <begin position="187"/>
        <end position="208"/>
    </location>
</feature>
<proteinExistence type="predicted"/>
<sequence length="386" mass="43910">MRSPDSALIRSWSKAHDEAKKYGNDSDPKKKSAGEDLKEILRWISTSSGNEVLDRYFKSREKLQDSGMIAFDCLWALFAKGTLIVAKPFLKEHQIFFVQSVTMPDLEDDEPMFSIVAYSYEWDGSRFGRVPYPMQLPFFTDKKKISELDFYPLDYHVDAQGQQTFKYEGFAYHNRESGLFRSHTQIDDESGSYRSDMSYYKQSPDTADPPSTSYIKGVGVVDFKSYFQYQSPFAATLGGLCREANVMECSCNECKNIFEHLYRYSWDKRRPEESNFEDENYLLFPPRVLGYSLDQKRWVQVQATGLGLPGKANDENFHHKLQLSEEHKDIISKSAIAHGAKNIIDHIPGKGKGLIILLCGAPGVCKSLTAESVASLAEKPLFSVGY</sequence>
<protein>
    <recommendedName>
        <fullName evidence="2">DUF7025 domain-containing protein</fullName>
    </recommendedName>
</protein>
<feature type="compositionally biased region" description="Polar residues" evidence="1">
    <location>
        <begin position="192"/>
        <end position="208"/>
    </location>
</feature>
<feature type="domain" description="DUF7025" evidence="2">
    <location>
        <begin position="60"/>
        <end position="156"/>
    </location>
</feature>
<organism evidence="3 4">
    <name type="scientific">Monosporascus ibericus</name>
    <dbReference type="NCBI Taxonomy" id="155417"/>
    <lineage>
        <taxon>Eukaryota</taxon>
        <taxon>Fungi</taxon>
        <taxon>Dikarya</taxon>
        <taxon>Ascomycota</taxon>
        <taxon>Pezizomycotina</taxon>
        <taxon>Sordariomycetes</taxon>
        <taxon>Xylariomycetidae</taxon>
        <taxon>Xylariales</taxon>
        <taxon>Xylariales incertae sedis</taxon>
        <taxon>Monosporascus</taxon>
    </lineage>
</organism>
<dbReference type="EMBL" id="QJNU01000171">
    <property type="protein sequence ID" value="RYP05377.1"/>
    <property type="molecule type" value="Genomic_DNA"/>
</dbReference>
<dbReference type="PANTHER" id="PTHR46411">
    <property type="entry name" value="FAMILY ATPASE, PUTATIVE-RELATED"/>
    <property type="match status" value="1"/>
</dbReference>
<reference evidence="3 4" key="1">
    <citation type="submission" date="2018-06" db="EMBL/GenBank/DDBJ databases">
        <title>Complete Genomes of Monosporascus.</title>
        <authorList>
            <person name="Robinson A.J."/>
            <person name="Natvig D.O."/>
        </authorList>
    </citation>
    <scope>NUCLEOTIDE SEQUENCE [LARGE SCALE GENOMIC DNA]</scope>
    <source>
        <strain evidence="3 4">CBS 110550</strain>
    </source>
</reference>
<evidence type="ECO:0000313" key="3">
    <source>
        <dbReference type="EMBL" id="RYP05377.1"/>
    </source>
</evidence>
<dbReference type="PANTHER" id="PTHR46411:SF2">
    <property type="entry name" value="AAA+ ATPASE DOMAIN-CONTAINING PROTEIN"/>
    <property type="match status" value="1"/>
</dbReference>
<gene>
    <name evidence="3" type="ORF">DL764_003870</name>
</gene>
<dbReference type="Proteomes" id="UP000293360">
    <property type="component" value="Unassembled WGS sequence"/>
</dbReference>
<feature type="region of interest" description="Disordered" evidence="1">
    <location>
        <begin position="1"/>
        <end position="33"/>
    </location>
</feature>
<feature type="compositionally biased region" description="Basic and acidic residues" evidence="1">
    <location>
        <begin position="14"/>
        <end position="33"/>
    </location>
</feature>
<evidence type="ECO:0000256" key="1">
    <source>
        <dbReference type="SAM" id="MobiDB-lite"/>
    </source>
</evidence>
<accession>A0A4Q4TIF0</accession>
<name>A0A4Q4TIF0_9PEZI</name>
<dbReference type="OrthoDB" id="4661770at2759"/>
<dbReference type="AlphaFoldDB" id="A0A4Q4TIF0"/>
<dbReference type="InterPro" id="IPR054289">
    <property type="entry name" value="DUF7025"/>
</dbReference>